<dbReference type="PANTHER" id="PTHR33112">
    <property type="entry name" value="DOMAIN PROTEIN, PUTATIVE-RELATED"/>
    <property type="match status" value="1"/>
</dbReference>
<gene>
    <name evidence="2" type="ORF">B0J11DRAFT_539468</name>
</gene>
<sequence>MQQSCIVPSRSLTNKSRSTGAQKAKSLVCDRCWDNLFNTLEYQKLCLRQNTDVSPVYTSLLRDIQESATVGCQYCSMILKVTNPEYLEIPDMVCRVEFYPSTVPPHHPTGNNVWRFSSSIYNETSHPGDGLGRGIHTIFSAYATENDNASVYITARPKQSDVSSELARNQIQTWIEECNYHLCCPTQVNVRLPTRVIDLEPMNMSKDPRIVQSDGQEGQYATLSYCWGAGRQTLLTKSNIDVYRDNIPLKNLPQGIQDAITVARDIPVRYLWVDSLCILQDSEEDKATEIANMENIYRRSLVTIVAASSDDVSKGFLQPRTIALPFLVEHPDLVCPFWSPDYLGWTIPFRAAEDHFGTMSLQCIQCGTSYNERMEPIHQRGWALQEQLLSNRLLIYATHALQWRCKAGGKNLGNSIHIENDFGEDPTGLRSLSTPTFNAHDSLLRWMKIITVYSKRKLSLRSDLLPGIAGIAKEFIPTLGANYHAGLWESQLLWQLMWSTRDGYEAFPSKEYRAPSWSWASMDGQITYSYEINCWEVADFNEDDLVCEVVNVKTTPKHSSNTWGEIISGSLTLRGKTRQGWLIYIERGEDSYITVAWTKDNDMSLGTAQAEYDEWKNQEELRQQDDDREPPRWFQTLGPWIFTSYEKSEDCPMIVTCIPISSDTGLILKHLPEGKYQRLCLFGHNNTPFADQPIIDITIV</sequence>
<dbReference type="EMBL" id="JAGMWT010000015">
    <property type="protein sequence ID" value="KAH7116221.1"/>
    <property type="molecule type" value="Genomic_DNA"/>
</dbReference>
<dbReference type="Pfam" id="PF06985">
    <property type="entry name" value="HET"/>
    <property type="match status" value="1"/>
</dbReference>
<dbReference type="AlphaFoldDB" id="A0A9P9ICX4"/>
<organism evidence="2 3">
    <name type="scientific">Dendryphion nanum</name>
    <dbReference type="NCBI Taxonomy" id="256645"/>
    <lineage>
        <taxon>Eukaryota</taxon>
        <taxon>Fungi</taxon>
        <taxon>Dikarya</taxon>
        <taxon>Ascomycota</taxon>
        <taxon>Pezizomycotina</taxon>
        <taxon>Dothideomycetes</taxon>
        <taxon>Pleosporomycetidae</taxon>
        <taxon>Pleosporales</taxon>
        <taxon>Torulaceae</taxon>
        <taxon>Dendryphion</taxon>
    </lineage>
</organism>
<comment type="caution">
    <text evidence="2">The sequence shown here is derived from an EMBL/GenBank/DDBJ whole genome shotgun (WGS) entry which is preliminary data.</text>
</comment>
<accession>A0A9P9ICX4</accession>
<reference evidence="2" key="1">
    <citation type="journal article" date="2021" name="Nat. Commun.">
        <title>Genetic determinants of endophytism in the Arabidopsis root mycobiome.</title>
        <authorList>
            <person name="Mesny F."/>
            <person name="Miyauchi S."/>
            <person name="Thiergart T."/>
            <person name="Pickel B."/>
            <person name="Atanasova L."/>
            <person name="Karlsson M."/>
            <person name="Huettel B."/>
            <person name="Barry K.W."/>
            <person name="Haridas S."/>
            <person name="Chen C."/>
            <person name="Bauer D."/>
            <person name="Andreopoulos W."/>
            <person name="Pangilinan J."/>
            <person name="LaButti K."/>
            <person name="Riley R."/>
            <person name="Lipzen A."/>
            <person name="Clum A."/>
            <person name="Drula E."/>
            <person name="Henrissat B."/>
            <person name="Kohler A."/>
            <person name="Grigoriev I.V."/>
            <person name="Martin F.M."/>
            <person name="Hacquard S."/>
        </authorList>
    </citation>
    <scope>NUCLEOTIDE SEQUENCE</scope>
    <source>
        <strain evidence="2">MPI-CAGE-CH-0243</strain>
    </source>
</reference>
<dbReference type="PANTHER" id="PTHR33112:SF16">
    <property type="entry name" value="HETEROKARYON INCOMPATIBILITY DOMAIN-CONTAINING PROTEIN"/>
    <property type="match status" value="1"/>
</dbReference>
<evidence type="ECO:0000313" key="3">
    <source>
        <dbReference type="Proteomes" id="UP000700596"/>
    </source>
</evidence>
<dbReference type="OrthoDB" id="5125733at2759"/>
<dbReference type="InterPro" id="IPR010730">
    <property type="entry name" value="HET"/>
</dbReference>
<evidence type="ECO:0000259" key="1">
    <source>
        <dbReference type="Pfam" id="PF06985"/>
    </source>
</evidence>
<name>A0A9P9ICX4_9PLEO</name>
<proteinExistence type="predicted"/>
<protein>
    <submittedName>
        <fullName evidence="2">Heterokaryon incompatibility protein-domain-containing protein</fullName>
    </submittedName>
</protein>
<dbReference type="Proteomes" id="UP000700596">
    <property type="component" value="Unassembled WGS sequence"/>
</dbReference>
<evidence type="ECO:0000313" key="2">
    <source>
        <dbReference type="EMBL" id="KAH7116221.1"/>
    </source>
</evidence>
<keyword evidence="3" id="KW-1185">Reference proteome</keyword>
<feature type="domain" description="Heterokaryon incompatibility" evidence="1">
    <location>
        <begin position="220"/>
        <end position="386"/>
    </location>
</feature>